<feature type="transmembrane region" description="Helical" evidence="2">
    <location>
        <begin position="275"/>
        <end position="296"/>
    </location>
</feature>
<gene>
    <name evidence="3" type="ORF">L1O03_06085</name>
</gene>
<feature type="transmembrane region" description="Helical" evidence="2">
    <location>
        <begin position="204"/>
        <end position="223"/>
    </location>
</feature>
<name>A0A9X1QS32_9CORY</name>
<feature type="transmembrane region" description="Helical" evidence="2">
    <location>
        <begin position="148"/>
        <end position="166"/>
    </location>
</feature>
<organism evidence="3 4">
    <name type="scientific">Corynebacterium uropygiale</name>
    <dbReference type="NCBI Taxonomy" id="1775911"/>
    <lineage>
        <taxon>Bacteria</taxon>
        <taxon>Bacillati</taxon>
        <taxon>Actinomycetota</taxon>
        <taxon>Actinomycetes</taxon>
        <taxon>Mycobacteriales</taxon>
        <taxon>Corynebacteriaceae</taxon>
        <taxon>Corynebacterium</taxon>
    </lineage>
</organism>
<reference evidence="3" key="1">
    <citation type="submission" date="2022-01" db="EMBL/GenBank/DDBJ databases">
        <title>Corynebacterium sp. nov isolated from isolated from the feces of the greater white-fronted geese (Anser albifrons) at Poyang Lake, PR China.</title>
        <authorList>
            <person name="Liu Q."/>
        </authorList>
    </citation>
    <scope>NUCLEOTIDE SEQUENCE</scope>
    <source>
        <strain evidence="3">JCM 32435</strain>
    </source>
</reference>
<comment type="caution">
    <text evidence="3">The sequence shown here is derived from an EMBL/GenBank/DDBJ whole genome shotgun (WGS) entry which is preliminary data.</text>
</comment>
<dbReference type="AlphaFoldDB" id="A0A9X1QS32"/>
<accession>A0A9X1QS32</accession>
<feature type="transmembrane region" description="Helical" evidence="2">
    <location>
        <begin position="108"/>
        <end position="128"/>
    </location>
</feature>
<dbReference type="RefSeq" id="WP_236119190.1">
    <property type="nucleotide sequence ID" value="NZ_JAKGSI010000003.1"/>
</dbReference>
<evidence type="ECO:0000313" key="4">
    <source>
        <dbReference type="Proteomes" id="UP001139336"/>
    </source>
</evidence>
<feature type="transmembrane region" description="Helical" evidence="2">
    <location>
        <begin position="243"/>
        <end position="263"/>
    </location>
</feature>
<keyword evidence="2" id="KW-1133">Transmembrane helix</keyword>
<keyword evidence="2" id="KW-0812">Transmembrane</keyword>
<feature type="transmembrane region" description="Helical" evidence="2">
    <location>
        <begin position="302"/>
        <end position="329"/>
    </location>
</feature>
<proteinExistence type="predicted"/>
<evidence type="ECO:0000256" key="2">
    <source>
        <dbReference type="SAM" id="Phobius"/>
    </source>
</evidence>
<evidence type="ECO:0000313" key="3">
    <source>
        <dbReference type="EMBL" id="MCF4006748.1"/>
    </source>
</evidence>
<sequence length="449" mass="46996">MLSGTTFIALPATIAIGWLVTNLIPVEAGGVSIGLVPLIPALTLVTLLAKHIHRAVKDRVSIADLGVILGLVLLVPLVLTGIASLMLVSAGRVFDVSPPAFWPTVSHVLVLHLVALACGMGTTLWRALFRRYGIPSAVADDIRTARHFLARLCGIALLIVVVLLLVNYDRQSEILDAYHGLGALGVVGLILLSLLYLPHAIIATAVALVGGEFHMGDIVLSLFGAHAAPLPPLPLLAAMPTSIHPLATILLAIPAFLGAFTAWRHRSGWASALRSGVAAGIMTLIAGWLASGQLAGYGHVGALVGLSAGLVVLWLGGTGLIVAGIIAAAQWWNSREPRPAAEAEEDADIDDVDIDDAAELPDEEEEDSVEDAEDTEDVEDSGEFDDAADEPDPADPEPEDEEEDAAPEESEPAPVEPQDPEEPADAEEPEAPVDADEDTPGGNPDTRSD</sequence>
<dbReference type="EMBL" id="JAKGSI010000003">
    <property type="protein sequence ID" value="MCF4006748.1"/>
    <property type="molecule type" value="Genomic_DNA"/>
</dbReference>
<feature type="transmembrane region" description="Helical" evidence="2">
    <location>
        <begin position="30"/>
        <end position="49"/>
    </location>
</feature>
<keyword evidence="4" id="KW-1185">Reference proteome</keyword>
<feature type="transmembrane region" description="Helical" evidence="2">
    <location>
        <begin position="178"/>
        <end position="197"/>
    </location>
</feature>
<feature type="compositionally biased region" description="Acidic residues" evidence="1">
    <location>
        <begin position="359"/>
        <end position="411"/>
    </location>
</feature>
<dbReference type="InterPro" id="IPR045931">
    <property type="entry name" value="DUF6350"/>
</dbReference>
<feature type="compositionally biased region" description="Acidic residues" evidence="1">
    <location>
        <begin position="418"/>
        <end position="439"/>
    </location>
</feature>
<evidence type="ECO:0000256" key="1">
    <source>
        <dbReference type="SAM" id="MobiDB-lite"/>
    </source>
</evidence>
<protein>
    <submittedName>
        <fullName evidence="3">DUF6350 family protein</fullName>
    </submittedName>
</protein>
<dbReference type="Proteomes" id="UP001139336">
    <property type="component" value="Unassembled WGS sequence"/>
</dbReference>
<feature type="region of interest" description="Disordered" evidence="1">
    <location>
        <begin position="359"/>
        <end position="449"/>
    </location>
</feature>
<keyword evidence="2" id="KW-0472">Membrane</keyword>
<feature type="transmembrane region" description="Helical" evidence="2">
    <location>
        <begin position="61"/>
        <end position="88"/>
    </location>
</feature>
<dbReference type="Pfam" id="PF19877">
    <property type="entry name" value="DUF6350"/>
    <property type="match status" value="1"/>
</dbReference>
<feature type="transmembrane region" description="Helical" evidence="2">
    <location>
        <begin position="7"/>
        <end position="24"/>
    </location>
</feature>